<organism evidence="2 3">
    <name type="scientific">Prymnesium parvum</name>
    <name type="common">Toxic golden alga</name>
    <dbReference type="NCBI Taxonomy" id="97485"/>
    <lineage>
        <taxon>Eukaryota</taxon>
        <taxon>Haptista</taxon>
        <taxon>Haptophyta</taxon>
        <taxon>Prymnesiophyceae</taxon>
        <taxon>Prymnesiales</taxon>
        <taxon>Prymnesiaceae</taxon>
        <taxon>Prymnesium</taxon>
    </lineage>
</organism>
<accession>A0AB34ID02</accession>
<keyword evidence="3" id="KW-1185">Reference proteome</keyword>
<reference evidence="2 3" key="1">
    <citation type="journal article" date="2024" name="Science">
        <title>Giant polyketide synthase enzymes in the biosynthesis of giant marine polyether toxins.</title>
        <authorList>
            <person name="Fallon T.R."/>
            <person name="Shende V.V."/>
            <person name="Wierzbicki I.H."/>
            <person name="Pendleton A.L."/>
            <person name="Watervoot N.F."/>
            <person name="Auber R.P."/>
            <person name="Gonzalez D.J."/>
            <person name="Wisecaver J.H."/>
            <person name="Moore B.S."/>
        </authorList>
    </citation>
    <scope>NUCLEOTIDE SEQUENCE [LARGE SCALE GENOMIC DNA]</scope>
    <source>
        <strain evidence="2 3">12B1</strain>
    </source>
</reference>
<name>A0AB34ID02_PRYPA</name>
<dbReference type="Proteomes" id="UP001515480">
    <property type="component" value="Unassembled WGS sequence"/>
</dbReference>
<evidence type="ECO:0000313" key="3">
    <source>
        <dbReference type="Proteomes" id="UP001515480"/>
    </source>
</evidence>
<sequence>MTERADELGRRARGGRQRDDADACVGEVDAEAKAEARAAAAPRRRRGIRGGARGLRRAELGDPLGRELIVRRNPAVY</sequence>
<comment type="caution">
    <text evidence="2">The sequence shown here is derived from an EMBL/GenBank/DDBJ whole genome shotgun (WGS) entry which is preliminary data.</text>
</comment>
<dbReference type="AlphaFoldDB" id="A0AB34ID02"/>
<evidence type="ECO:0000256" key="1">
    <source>
        <dbReference type="SAM" id="MobiDB-lite"/>
    </source>
</evidence>
<feature type="region of interest" description="Disordered" evidence="1">
    <location>
        <begin position="1"/>
        <end position="22"/>
    </location>
</feature>
<gene>
    <name evidence="2" type="ORF">AB1Y20_014190</name>
</gene>
<protein>
    <submittedName>
        <fullName evidence="2">Uncharacterized protein</fullName>
    </submittedName>
</protein>
<proteinExistence type="predicted"/>
<dbReference type="EMBL" id="JBGBPQ010000028">
    <property type="protein sequence ID" value="KAL1496585.1"/>
    <property type="molecule type" value="Genomic_DNA"/>
</dbReference>
<feature type="compositionally biased region" description="Basic and acidic residues" evidence="1">
    <location>
        <begin position="1"/>
        <end position="21"/>
    </location>
</feature>
<evidence type="ECO:0000313" key="2">
    <source>
        <dbReference type="EMBL" id="KAL1496585.1"/>
    </source>
</evidence>